<reference evidence="2" key="2">
    <citation type="submission" date="2020-09" db="EMBL/GenBank/DDBJ databases">
        <authorList>
            <person name="Sun Q."/>
            <person name="Ohkuma M."/>
        </authorList>
    </citation>
    <scope>NUCLEOTIDE SEQUENCE</scope>
    <source>
        <strain evidence="2">JCM 3051</strain>
    </source>
</reference>
<sequence>MTSPSHLPTHAASRDPLATFPLHEGGGVPLVLLHGFPFDHRMWAACAQHLPPGLRAIAVDLPGAGHSDLDGAPPSIEHAADRVYRTMVAEGEGNAVVVGHSMGGYVALALAERHPGFVVGLGLVSTKSTADTEEARAKRLHVAAAADDTQTVDAVLGMPAALVGPTTTDHRRQLFPVLDSWIRAQSPASVAWSQRAMAARPDRTAVLDRFGAPVAVVVGAEDSVTPLAEAEHMVRAAAGTSLGTAGNAALTLVPGVGHMSPVEDPQAVAAALGLLHNQVVAHH</sequence>
<name>A0A8H9GHG5_9MICO</name>
<proteinExistence type="predicted"/>
<feature type="domain" description="AB hydrolase-1" evidence="1">
    <location>
        <begin position="30"/>
        <end position="271"/>
    </location>
</feature>
<dbReference type="InterPro" id="IPR000073">
    <property type="entry name" value="AB_hydrolase_1"/>
</dbReference>
<dbReference type="GO" id="GO:0016787">
    <property type="term" value="F:hydrolase activity"/>
    <property type="evidence" value="ECO:0007669"/>
    <property type="project" value="UniProtKB-KW"/>
</dbReference>
<evidence type="ECO:0000313" key="2">
    <source>
        <dbReference type="EMBL" id="GGM26753.1"/>
    </source>
</evidence>
<dbReference type="Gene3D" id="3.40.50.1820">
    <property type="entry name" value="alpha/beta hydrolase"/>
    <property type="match status" value="1"/>
</dbReference>
<dbReference type="InterPro" id="IPR029058">
    <property type="entry name" value="AB_hydrolase_fold"/>
</dbReference>
<dbReference type="Proteomes" id="UP000655589">
    <property type="component" value="Unassembled WGS sequence"/>
</dbReference>
<dbReference type="RefSeq" id="WP_171108617.1">
    <property type="nucleotide sequence ID" value="NZ_BMPT01000008.1"/>
</dbReference>
<evidence type="ECO:0000313" key="3">
    <source>
        <dbReference type="Proteomes" id="UP000655589"/>
    </source>
</evidence>
<dbReference type="PANTHER" id="PTHR43798">
    <property type="entry name" value="MONOACYLGLYCEROL LIPASE"/>
    <property type="match status" value="1"/>
</dbReference>
<accession>A0A8H9GHG5</accession>
<evidence type="ECO:0000259" key="1">
    <source>
        <dbReference type="Pfam" id="PF12697"/>
    </source>
</evidence>
<keyword evidence="3" id="KW-1185">Reference proteome</keyword>
<protein>
    <submittedName>
        <fullName evidence="2">Alpha/beta hydrolase</fullName>
    </submittedName>
</protein>
<reference evidence="2" key="1">
    <citation type="journal article" date="2014" name="Int. J. Syst. Evol. Microbiol.">
        <title>Complete genome sequence of Corynebacterium casei LMG S-19264T (=DSM 44701T), isolated from a smear-ripened cheese.</title>
        <authorList>
            <consortium name="US DOE Joint Genome Institute (JGI-PGF)"/>
            <person name="Walter F."/>
            <person name="Albersmeier A."/>
            <person name="Kalinowski J."/>
            <person name="Ruckert C."/>
        </authorList>
    </citation>
    <scope>NUCLEOTIDE SEQUENCE</scope>
    <source>
        <strain evidence="2">JCM 3051</strain>
    </source>
</reference>
<gene>
    <name evidence="2" type="ORF">GCM10010102_23020</name>
</gene>
<keyword evidence="2" id="KW-0378">Hydrolase</keyword>
<dbReference type="PRINTS" id="PR00111">
    <property type="entry name" value="ABHYDROLASE"/>
</dbReference>
<comment type="caution">
    <text evidence="2">The sequence shown here is derived from an EMBL/GenBank/DDBJ whole genome shotgun (WGS) entry which is preliminary data.</text>
</comment>
<dbReference type="EMBL" id="BMPT01000008">
    <property type="protein sequence ID" value="GGM26753.1"/>
    <property type="molecule type" value="Genomic_DNA"/>
</dbReference>
<organism evidence="2 3">
    <name type="scientific">Promicromonospora citrea</name>
    <dbReference type="NCBI Taxonomy" id="43677"/>
    <lineage>
        <taxon>Bacteria</taxon>
        <taxon>Bacillati</taxon>
        <taxon>Actinomycetota</taxon>
        <taxon>Actinomycetes</taxon>
        <taxon>Micrococcales</taxon>
        <taxon>Promicromonosporaceae</taxon>
        <taxon>Promicromonospora</taxon>
    </lineage>
</organism>
<dbReference type="Pfam" id="PF12697">
    <property type="entry name" value="Abhydrolase_6"/>
    <property type="match status" value="1"/>
</dbReference>
<dbReference type="AlphaFoldDB" id="A0A8H9GHG5"/>
<dbReference type="InterPro" id="IPR050266">
    <property type="entry name" value="AB_hydrolase_sf"/>
</dbReference>
<dbReference type="SUPFAM" id="SSF53474">
    <property type="entry name" value="alpha/beta-Hydrolases"/>
    <property type="match status" value="1"/>
</dbReference>